<feature type="compositionally biased region" description="Basic and acidic residues" evidence="4">
    <location>
        <begin position="90"/>
        <end position="108"/>
    </location>
</feature>
<protein>
    <submittedName>
        <fullName evidence="6">Actin</fullName>
    </submittedName>
</protein>
<dbReference type="PROSITE" id="PS01132">
    <property type="entry name" value="ACTINS_ACT_LIKE"/>
    <property type="match status" value="1"/>
</dbReference>
<evidence type="ECO:0000256" key="4">
    <source>
        <dbReference type="SAM" id="MobiDB-lite"/>
    </source>
</evidence>
<dbReference type="PANTHER" id="PTHR11937">
    <property type="entry name" value="ACTIN"/>
    <property type="match status" value="1"/>
</dbReference>
<dbReference type="AlphaFoldDB" id="A0A1Q9DA17"/>
<keyword evidence="7" id="KW-1185">Reference proteome</keyword>
<feature type="chain" id="PRO_5012548167" evidence="5">
    <location>
        <begin position="20"/>
        <end position="464"/>
    </location>
</feature>
<evidence type="ECO:0000313" key="7">
    <source>
        <dbReference type="Proteomes" id="UP000186817"/>
    </source>
</evidence>
<evidence type="ECO:0000313" key="6">
    <source>
        <dbReference type="EMBL" id="OLP91988.1"/>
    </source>
</evidence>
<dbReference type="Proteomes" id="UP000186817">
    <property type="component" value="Unassembled WGS sequence"/>
</dbReference>
<feature type="signal peptide" evidence="5">
    <location>
        <begin position="1"/>
        <end position="19"/>
    </location>
</feature>
<comment type="catalytic activity">
    <reaction evidence="2">
        <text>ATP + H2O = ADP + phosphate + H(+)</text>
        <dbReference type="Rhea" id="RHEA:13065"/>
        <dbReference type="ChEBI" id="CHEBI:15377"/>
        <dbReference type="ChEBI" id="CHEBI:15378"/>
        <dbReference type="ChEBI" id="CHEBI:30616"/>
        <dbReference type="ChEBI" id="CHEBI:43474"/>
        <dbReference type="ChEBI" id="CHEBI:456216"/>
    </reaction>
</comment>
<dbReference type="InterPro" id="IPR043129">
    <property type="entry name" value="ATPase_NBD"/>
</dbReference>
<sequence length="464" mass="51171">MLPLSRLILAWLLVHIASAAGPALAKVVKQVVKAIKTPATKTPVKPPMTKPPSPPPKMNKPPSPPPKMQYTKKDAAKDTGVSLKEVSKAWHQARDDAQKAGELPERAARKAAQAGFAGDDAPRAVFPSIVGRPKMPGIMVGMDQKDSYVGDEAQSKRGVLTLKYPIEHGIVTNWDDMEKIWHHTFYNELRVAPEEHPVLLTEAPLNPKANRERMTQIMFETFNVPAMYVAIQAVLSLYASGRTTGIVMDRCWNKNLVIDSGDGVSHTVPIYEGYALPHAILRLDLAGRDLTEYMMKILTERGYSFTTTAEREIVREVKEKLCYIALDFDSEMKAASESSDKEKTYELPDGNIITVGAERFRCPEVLFQPSFVGKEASGIHDTTFQSIMKCDTRLVYEAAELLDIGAEKELPPIIGGRSLAVLVRYAEKARSRVISVTAYREALPSLTVLSRLPAHGGNLGDLLA</sequence>
<dbReference type="PRINTS" id="PR00190">
    <property type="entry name" value="ACTIN"/>
</dbReference>
<feature type="compositionally biased region" description="Pro residues" evidence="4">
    <location>
        <begin position="44"/>
        <end position="67"/>
    </location>
</feature>
<dbReference type="GO" id="GO:0016787">
    <property type="term" value="F:hydrolase activity"/>
    <property type="evidence" value="ECO:0007669"/>
    <property type="project" value="UniProtKB-KW"/>
</dbReference>
<accession>A0A1Q9DA17</accession>
<dbReference type="PROSITE" id="PS00406">
    <property type="entry name" value="ACTINS_1"/>
    <property type="match status" value="1"/>
</dbReference>
<comment type="caution">
    <text evidence="6">The sequence shown here is derived from an EMBL/GenBank/DDBJ whole genome shotgun (WGS) entry which is preliminary data.</text>
</comment>
<evidence type="ECO:0000256" key="2">
    <source>
        <dbReference type="ARBA" id="ARBA00049360"/>
    </source>
</evidence>
<gene>
    <name evidence="6" type="primary">ACT1</name>
    <name evidence="6" type="ORF">AK812_SmicGene26253</name>
</gene>
<dbReference type="InterPro" id="IPR020902">
    <property type="entry name" value="Actin/actin-like_CS"/>
</dbReference>
<evidence type="ECO:0000256" key="1">
    <source>
        <dbReference type="ARBA" id="ARBA00022801"/>
    </source>
</evidence>
<name>A0A1Q9DA17_SYMMI</name>
<evidence type="ECO:0000256" key="5">
    <source>
        <dbReference type="SAM" id="SignalP"/>
    </source>
</evidence>
<feature type="region of interest" description="Disordered" evidence="4">
    <location>
        <begin position="90"/>
        <end position="115"/>
    </location>
</feature>
<dbReference type="OrthoDB" id="422673at2759"/>
<dbReference type="Gene3D" id="3.90.640.10">
    <property type="entry name" value="Actin, Chain A, domain 4"/>
    <property type="match status" value="1"/>
</dbReference>
<reference evidence="6 7" key="1">
    <citation type="submission" date="2016-02" db="EMBL/GenBank/DDBJ databases">
        <title>Genome analysis of coral dinoflagellate symbionts highlights evolutionary adaptations to a symbiotic lifestyle.</title>
        <authorList>
            <person name="Aranda M."/>
            <person name="Li Y."/>
            <person name="Liew Y.J."/>
            <person name="Baumgarten S."/>
            <person name="Simakov O."/>
            <person name="Wilson M."/>
            <person name="Piel J."/>
            <person name="Ashoor H."/>
            <person name="Bougouffa S."/>
            <person name="Bajic V.B."/>
            <person name="Ryu T."/>
            <person name="Ravasi T."/>
            <person name="Bayer T."/>
            <person name="Micklem G."/>
            <person name="Kim H."/>
            <person name="Bhak J."/>
            <person name="Lajeunesse T.C."/>
            <person name="Voolstra C.R."/>
        </authorList>
    </citation>
    <scope>NUCLEOTIDE SEQUENCE [LARGE SCALE GENOMIC DNA]</scope>
    <source>
        <strain evidence="6 7">CCMP2467</strain>
    </source>
</reference>
<evidence type="ECO:0000256" key="3">
    <source>
        <dbReference type="RuleBase" id="RU000487"/>
    </source>
</evidence>
<keyword evidence="1" id="KW-0378">Hydrolase</keyword>
<comment type="similarity">
    <text evidence="3">Belongs to the actin family.</text>
</comment>
<keyword evidence="5" id="KW-0732">Signal</keyword>
<dbReference type="SMART" id="SM00268">
    <property type="entry name" value="ACTIN"/>
    <property type="match status" value="1"/>
</dbReference>
<feature type="region of interest" description="Disordered" evidence="4">
    <location>
        <begin position="39"/>
        <end position="78"/>
    </location>
</feature>
<dbReference type="EMBL" id="LSRX01000640">
    <property type="protein sequence ID" value="OLP91988.1"/>
    <property type="molecule type" value="Genomic_DNA"/>
</dbReference>
<proteinExistence type="inferred from homology"/>
<dbReference type="FunFam" id="3.90.640.10:FF:000001">
    <property type="entry name" value="Actin, muscle"/>
    <property type="match status" value="1"/>
</dbReference>
<dbReference type="Gene3D" id="3.30.420.40">
    <property type="match status" value="2"/>
</dbReference>
<dbReference type="SUPFAM" id="SSF53067">
    <property type="entry name" value="Actin-like ATPase domain"/>
    <property type="match status" value="2"/>
</dbReference>
<dbReference type="FunFam" id="3.30.420.40:FF:000291">
    <property type="entry name" value="Actin, alpha skeletal muscle"/>
    <property type="match status" value="1"/>
</dbReference>
<dbReference type="Pfam" id="PF00022">
    <property type="entry name" value="Actin"/>
    <property type="match status" value="1"/>
</dbReference>
<organism evidence="6 7">
    <name type="scientific">Symbiodinium microadriaticum</name>
    <name type="common">Dinoflagellate</name>
    <name type="synonym">Zooxanthella microadriatica</name>
    <dbReference type="NCBI Taxonomy" id="2951"/>
    <lineage>
        <taxon>Eukaryota</taxon>
        <taxon>Sar</taxon>
        <taxon>Alveolata</taxon>
        <taxon>Dinophyceae</taxon>
        <taxon>Suessiales</taxon>
        <taxon>Symbiodiniaceae</taxon>
        <taxon>Symbiodinium</taxon>
    </lineage>
</organism>
<dbReference type="InterPro" id="IPR004000">
    <property type="entry name" value="Actin"/>
</dbReference>
<dbReference type="InterPro" id="IPR004001">
    <property type="entry name" value="Actin_CS"/>
</dbReference>